<keyword evidence="7" id="KW-1185">Reference proteome</keyword>
<comment type="caution">
    <text evidence="6">The sequence shown here is derived from an EMBL/GenBank/DDBJ whole genome shotgun (WGS) entry which is preliminary data.</text>
</comment>
<reference evidence="6 7" key="1">
    <citation type="submission" date="2023-07" db="EMBL/GenBank/DDBJ databases">
        <title>Genomic Encyclopedia of Type Strains, Phase IV (KMG-IV): sequencing the most valuable type-strain genomes for metagenomic binning, comparative biology and taxonomic classification.</title>
        <authorList>
            <person name="Goeker M."/>
        </authorList>
    </citation>
    <scope>NUCLEOTIDE SEQUENCE [LARGE SCALE GENOMIC DNA]</scope>
    <source>
        <strain evidence="6 7">DSM 16419</strain>
    </source>
</reference>
<name>A0ABU0GRQ7_9BACL</name>
<evidence type="ECO:0000256" key="1">
    <source>
        <dbReference type="ARBA" id="ARBA00009191"/>
    </source>
</evidence>
<dbReference type="SUPFAM" id="SSF63829">
    <property type="entry name" value="Calcium-dependent phosphotriesterase"/>
    <property type="match status" value="1"/>
</dbReference>
<accession>A0ABU0GRQ7</accession>
<sequence length="547" mass="61407">MQKAARTRGVAEYRQHHFELDHPGQWPPIAGIDTVIRPHQRMDGVEEVVLETGAVKQQRKLIESAGAFKKIELHVTDLKNRRSLNHSSPSPKRNYQEIVLIRRKPFIRPQDFHAFISRILFPALAKAPGISDVHYHLLESAQRRKNQSSYQAMLILGAADALALKQALAAEDFWITASAQQVHCEAIHTYPVAASYLFTKNGRPTLPQIKPERKPRLDPVRRKLPPAPPRARRKFGQSPFPSAQRIPLSGYGPEDVVADNRGRLLCGVADGRILRIDPERRVEETICHTGGRPLGLEFLPNGQLLVCDAHKGLLQLNTETGVVEALVQYVDGVPLRFCSNAAAAKDGTIWFTESTNRYDFEQYTGAMLEHRSSGRLFKRSRDGQVEVVLTGLHFANGLTLSNDEQAVIFSETDGYRISRFWIDGPRAGTLEVLVKNLPGFPDNLSRMQNGKFWVAMVTNRNSMLDRLGSMPGLLRKGLWRIPERWQPKGFETAWAMQFDEQGNCLWDLQHSAIGYHGVTGVADSDGKLYLASTEEGALLMLHLNQSN</sequence>
<feature type="compositionally biased region" description="Basic and acidic residues" evidence="4">
    <location>
        <begin position="210"/>
        <end position="221"/>
    </location>
</feature>
<dbReference type="Pfam" id="PF20067">
    <property type="entry name" value="SSL_N"/>
    <property type="match status" value="1"/>
</dbReference>
<proteinExistence type="inferred from homology"/>
<feature type="domain" description="Strictosidine synthase conserved region" evidence="5">
    <location>
        <begin position="345"/>
        <end position="424"/>
    </location>
</feature>
<keyword evidence="3" id="KW-0325">Glycoprotein</keyword>
<evidence type="ECO:0000313" key="7">
    <source>
        <dbReference type="Proteomes" id="UP001241988"/>
    </source>
</evidence>
<organism evidence="6 7">
    <name type="scientific">Planomicrobium stackebrandtii</name>
    <dbReference type="NCBI Taxonomy" id="253160"/>
    <lineage>
        <taxon>Bacteria</taxon>
        <taxon>Bacillati</taxon>
        <taxon>Bacillota</taxon>
        <taxon>Bacilli</taxon>
        <taxon>Bacillales</taxon>
        <taxon>Caryophanaceae</taxon>
        <taxon>Planomicrobium</taxon>
    </lineage>
</organism>
<dbReference type="RefSeq" id="WP_308785623.1">
    <property type="nucleotide sequence ID" value="NZ_JAUSWB010000001.1"/>
</dbReference>
<evidence type="ECO:0000256" key="4">
    <source>
        <dbReference type="SAM" id="MobiDB-lite"/>
    </source>
</evidence>
<protein>
    <submittedName>
        <fullName evidence="6">Sugar lactone lactonase YvrE</fullName>
    </submittedName>
</protein>
<dbReference type="Proteomes" id="UP001241988">
    <property type="component" value="Unassembled WGS sequence"/>
</dbReference>
<dbReference type="Gene3D" id="2.120.10.30">
    <property type="entry name" value="TolB, C-terminal domain"/>
    <property type="match status" value="1"/>
</dbReference>
<keyword evidence="2" id="KW-0597">Phosphoprotein</keyword>
<comment type="similarity">
    <text evidence="1">Belongs to the strictosidine synthase family.</text>
</comment>
<evidence type="ECO:0000256" key="2">
    <source>
        <dbReference type="ARBA" id="ARBA00022553"/>
    </source>
</evidence>
<dbReference type="EMBL" id="JAUSWB010000001">
    <property type="protein sequence ID" value="MDQ0427300.1"/>
    <property type="molecule type" value="Genomic_DNA"/>
</dbReference>
<gene>
    <name evidence="6" type="ORF">QOZ98_000125</name>
</gene>
<dbReference type="Pfam" id="PF03088">
    <property type="entry name" value="Str_synth"/>
    <property type="match status" value="1"/>
</dbReference>
<dbReference type="PANTHER" id="PTHR10426:SF88">
    <property type="entry name" value="ADIPOCYTE PLASMA MEMBRANE-ASSOCIATED PROTEIN HEMOMUCIN-RELATED"/>
    <property type="match status" value="1"/>
</dbReference>
<feature type="region of interest" description="Disordered" evidence="4">
    <location>
        <begin position="205"/>
        <end position="239"/>
    </location>
</feature>
<dbReference type="PANTHER" id="PTHR10426">
    <property type="entry name" value="STRICTOSIDINE SYNTHASE-RELATED"/>
    <property type="match status" value="1"/>
</dbReference>
<evidence type="ECO:0000256" key="3">
    <source>
        <dbReference type="ARBA" id="ARBA00023180"/>
    </source>
</evidence>
<dbReference type="InterPro" id="IPR018119">
    <property type="entry name" value="Strictosidine_synth_cons-reg"/>
</dbReference>
<evidence type="ECO:0000313" key="6">
    <source>
        <dbReference type="EMBL" id="MDQ0427300.1"/>
    </source>
</evidence>
<dbReference type="InterPro" id="IPR011042">
    <property type="entry name" value="6-blade_b-propeller_TolB-like"/>
</dbReference>
<evidence type="ECO:0000259" key="5">
    <source>
        <dbReference type="Pfam" id="PF03088"/>
    </source>
</evidence>